<evidence type="ECO:0000313" key="6">
    <source>
        <dbReference type="Proteomes" id="UP000590599"/>
    </source>
</evidence>
<dbReference type="InterPro" id="IPR027417">
    <property type="entry name" value="P-loop_NTPase"/>
</dbReference>
<evidence type="ECO:0000259" key="4">
    <source>
        <dbReference type="PROSITE" id="PS00662"/>
    </source>
</evidence>
<feature type="domain" description="Bacterial type II secretion system protein E" evidence="4">
    <location>
        <begin position="324"/>
        <end position="338"/>
    </location>
</feature>
<protein>
    <submittedName>
        <fullName evidence="5">Type II/IV secretion system protein</fullName>
    </submittedName>
</protein>
<comment type="similarity">
    <text evidence="1">Belongs to the GSP E family.</text>
</comment>
<proteinExistence type="inferred from homology"/>
<sequence>MTSYALLHTQRVTAQNGEIFTISPDLWGRNQQQQSLLLRYFALPLKEENNRLWLGVDSLSNLSACETIAFITGKLVEPVLLESTQLKELLQQLAPNQLQVEEQVKYYQHQEQSHLKQQDDEPVIRLLNQIFESALQNNASDIHLETLSDHFQVRFRIDGVLQAQPPLSKNLANRIISRLKLLAKLDISETRLPQDGRFQFKTTFSDILDFRLSTLPTHWGEKVVLRAQQNKPVELSFSELGMTESQQQAFQRVLSQPQGLILVTGPTGSGKSISLYTALQWLNTPDKHIMTAEDPIEIELDGIIQSQINPQIGLDFSRLLRAFLRQDPDIIMLGEIRDEESARIALRAAQTGHLVLSTLHTNDAISAISRLQQLGIQQYEIENSLLLVIAQRLVRKLCSKCGGNLINSCDCHQGYRGRIGVYQFLHWQQNGYQTDFENLRESGLEKVNQGITDEKEIERVLGKNL</sequence>
<dbReference type="PROSITE" id="PS00662">
    <property type="entry name" value="T2SP_E"/>
    <property type="match status" value="1"/>
</dbReference>
<dbReference type="InterPro" id="IPR001482">
    <property type="entry name" value="T2SS/T4SS_dom"/>
</dbReference>
<dbReference type="CDD" id="cd01129">
    <property type="entry name" value="PulE-GspE-like"/>
    <property type="match status" value="1"/>
</dbReference>
<dbReference type="AlphaFoldDB" id="A0A852PPI8"/>
<dbReference type="SUPFAM" id="SSF160246">
    <property type="entry name" value="EspE N-terminal domain-like"/>
    <property type="match status" value="1"/>
</dbReference>
<dbReference type="FunFam" id="3.30.450.90:FF:000001">
    <property type="entry name" value="Type II secretion system ATPase GspE"/>
    <property type="match status" value="1"/>
</dbReference>
<accession>A0A852PPI8</accession>
<gene>
    <name evidence="5" type="ORF">HZI69_00795</name>
</gene>
<dbReference type="GO" id="GO:0016887">
    <property type="term" value="F:ATP hydrolysis activity"/>
    <property type="evidence" value="ECO:0007669"/>
    <property type="project" value="TreeGrafter"/>
</dbReference>
<dbReference type="PANTHER" id="PTHR30258:SF1">
    <property type="entry name" value="PROTEIN TRANSPORT PROTEIN HOFB HOMOLOG"/>
    <property type="match status" value="1"/>
</dbReference>
<dbReference type="GO" id="GO:0005886">
    <property type="term" value="C:plasma membrane"/>
    <property type="evidence" value="ECO:0007669"/>
    <property type="project" value="TreeGrafter"/>
</dbReference>
<dbReference type="PANTHER" id="PTHR30258">
    <property type="entry name" value="TYPE II SECRETION SYSTEM PROTEIN GSPE-RELATED"/>
    <property type="match status" value="1"/>
</dbReference>
<organism evidence="5 6">
    <name type="scientific">Haemophilus haemolyticus</name>
    <dbReference type="NCBI Taxonomy" id="726"/>
    <lineage>
        <taxon>Bacteria</taxon>
        <taxon>Pseudomonadati</taxon>
        <taxon>Pseudomonadota</taxon>
        <taxon>Gammaproteobacteria</taxon>
        <taxon>Pasteurellales</taxon>
        <taxon>Pasteurellaceae</taxon>
        <taxon>Haemophilus</taxon>
    </lineage>
</organism>
<comment type="caution">
    <text evidence="5">The sequence shown here is derived from an EMBL/GenBank/DDBJ whole genome shotgun (WGS) entry which is preliminary data.</text>
</comment>
<dbReference type="EMBL" id="JACBKA010000001">
    <property type="protein sequence ID" value="NYA26390.1"/>
    <property type="molecule type" value="Genomic_DNA"/>
</dbReference>
<evidence type="ECO:0000313" key="5">
    <source>
        <dbReference type="EMBL" id="NYA26390.1"/>
    </source>
</evidence>
<name>A0A852PPI8_HAEHA</name>
<reference evidence="5 6" key="1">
    <citation type="submission" date="2020-07" db="EMBL/GenBank/DDBJ databases">
        <title>Genus Haemophilus, Bergeys manual.</title>
        <authorList>
            <person name="Noerskov-Lauritsen N."/>
        </authorList>
    </citation>
    <scope>NUCLEOTIDE SEQUENCE [LARGE SCALE GENOMIC DNA]</scope>
    <source>
        <strain evidence="5 6">CCUG30047</strain>
    </source>
</reference>
<dbReference type="GO" id="GO:0005524">
    <property type="term" value="F:ATP binding"/>
    <property type="evidence" value="ECO:0007669"/>
    <property type="project" value="UniProtKB-KW"/>
</dbReference>
<dbReference type="SMART" id="SM00382">
    <property type="entry name" value="AAA"/>
    <property type="match status" value="1"/>
</dbReference>
<dbReference type="Gene3D" id="3.30.300.160">
    <property type="entry name" value="Type II secretion system, protein E, N-terminal domain"/>
    <property type="match status" value="1"/>
</dbReference>
<dbReference type="Pfam" id="PF05157">
    <property type="entry name" value="MshEN"/>
    <property type="match status" value="1"/>
</dbReference>
<dbReference type="RefSeq" id="WP_179226985.1">
    <property type="nucleotide sequence ID" value="NZ_JACBKA010000001.1"/>
</dbReference>
<evidence type="ECO:0000256" key="1">
    <source>
        <dbReference type="ARBA" id="ARBA00006611"/>
    </source>
</evidence>
<dbReference type="InterPro" id="IPR003593">
    <property type="entry name" value="AAA+_ATPase"/>
</dbReference>
<keyword evidence="3" id="KW-0067">ATP-binding</keyword>
<evidence type="ECO:0000256" key="2">
    <source>
        <dbReference type="ARBA" id="ARBA00022741"/>
    </source>
</evidence>
<dbReference type="Pfam" id="PF00437">
    <property type="entry name" value="T2SSE"/>
    <property type="match status" value="1"/>
</dbReference>
<dbReference type="Proteomes" id="UP000590599">
    <property type="component" value="Unassembled WGS sequence"/>
</dbReference>
<dbReference type="Gene3D" id="3.40.50.300">
    <property type="entry name" value="P-loop containing nucleotide triphosphate hydrolases"/>
    <property type="match status" value="1"/>
</dbReference>
<dbReference type="Gene3D" id="3.30.450.90">
    <property type="match status" value="1"/>
</dbReference>
<dbReference type="InterPro" id="IPR037257">
    <property type="entry name" value="T2SS_E_N_sf"/>
</dbReference>
<dbReference type="SUPFAM" id="SSF52540">
    <property type="entry name" value="P-loop containing nucleoside triphosphate hydrolases"/>
    <property type="match status" value="1"/>
</dbReference>
<keyword evidence="2" id="KW-0547">Nucleotide-binding</keyword>
<evidence type="ECO:0000256" key="3">
    <source>
        <dbReference type="ARBA" id="ARBA00022840"/>
    </source>
</evidence>
<dbReference type="InterPro" id="IPR007831">
    <property type="entry name" value="T2SS_GspE_N"/>
</dbReference>